<dbReference type="AlphaFoldDB" id="A0A6S7JIV5"/>
<dbReference type="EMBL" id="CACRXK020017034">
    <property type="protein sequence ID" value="CAB4030651.1"/>
    <property type="molecule type" value="Genomic_DNA"/>
</dbReference>
<dbReference type="PROSITE" id="PS50878">
    <property type="entry name" value="RT_POL"/>
    <property type="match status" value="1"/>
</dbReference>
<sequence length="260" mass="29348">MIAYIEERALLGATISGFRKGHSTTTVLLGIRDALIRASKKGEVTLMVYADYSKAFDTVQFRSVLTKMHGLGFSKSFLHWMINYLTNRQQLVQINDSKSSLLTVEFGVPQGSVLGPAIFNLYVADLQEKLQLPCYQYADDTSFYTHSKVCDLDSAVKEVNDAIVRLVDYSQCSNLALNSSKTDWMLVSTPRMARTHDLGDRTFSIKCGDKFLERIKCKNLLGIYLNERLSWSSHIDYLLTSCYGILAVLKKLKKLTMLVL</sequence>
<dbReference type="Proteomes" id="UP001152795">
    <property type="component" value="Unassembled WGS sequence"/>
</dbReference>
<protein>
    <submittedName>
        <fullName evidence="1">Uncharacterized protein</fullName>
    </submittedName>
</protein>
<organism evidence="1 2">
    <name type="scientific">Paramuricea clavata</name>
    <name type="common">Red gorgonian</name>
    <name type="synonym">Violescent sea-whip</name>
    <dbReference type="NCBI Taxonomy" id="317549"/>
    <lineage>
        <taxon>Eukaryota</taxon>
        <taxon>Metazoa</taxon>
        <taxon>Cnidaria</taxon>
        <taxon>Anthozoa</taxon>
        <taxon>Octocorallia</taxon>
        <taxon>Malacalcyonacea</taxon>
        <taxon>Plexauridae</taxon>
        <taxon>Paramuricea</taxon>
    </lineage>
</organism>
<dbReference type="Pfam" id="PF00078">
    <property type="entry name" value="RVT_1"/>
    <property type="match status" value="1"/>
</dbReference>
<keyword evidence="2" id="KW-1185">Reference proteome</keyword>
<name>A0A6S7JIV5_PARCT</name>
<dbReference type="InterPro" id="IPR043502">
    <property type="entry name" value="DNA/RNA_pol_sf"/>
</dbReference>
<dbReference type="InterPro" id="IPR000477">
    <property type="entry name" value="RT_dom"/>
</dbReference>
<dbReference type="SUPFAM" id="SSF56672">
    <property type="entry name" value="DNA/RNA polymerases"/>
    <property type="match status" value="1"/>
</dbReference>
<reference evidence="1" key="1">
    <citation type="submission" date="2020-04" db="EMBL/GenBank/DDBJ databases">
        <authorList>
            <person name="Alioto T."/>
            <person name="Alioto T."/>
            <person name="Gomez Garrido J."/>
        </authorList>
    </citation>
    <scope>NUCLEOTIDE SEQUENCE</scope>
    <source>
        <strain evidence="1">A484AB</strain>
    </source>
</reference>
<dbReference type="PANTHER" id="PTHR33332">
    <property type="entry name" value="REVERSE TRANSCRIPTASE DOMAIN-CONTAINING PROTEIN"/>
    <property type="match status" value="1"/>
</dbReference>
<accession>A0A6S7JIV5</accession>
<evidence type="ECO:0000313" key="2">
    <source>
        <dbReference type="Proteomes" id="UP001152795"/>
    </source>
</evidence>
<comment type="caution">
    <text evidence="1">The sequence shown here is derived from an EMBL/GenBank/DDBJ whole genome shotgun (WGS) entry which is preliminary data.</text>
</comment>
<proteinExistence type="predicted"/>
<feature type="non-terminal residue" evidence="1">
    <location>
        <position position="260"/>
    </location>
</feature>
<gene>
    <name evidence="1" type="ORF">PACLA_8A049616</name>
</gene>
<dbReference type="OrthoDB" id="5953030at2759"/>
<evidence type="ECO:0000313" key="1">
    <source>
        <dbReference type="EMBL" id="CAB4030651.1"/>
    </source>
</evidence>